<evidence type="ECO:0000313" key="2">
    <source>
        <dbReference type="Proteomes" id="UP000694941"/>
    </source>
</evidence>
<dbReference type="InterPro" id="IPR009622">
    <property type="entry name" value="NDUFAF4"/>
</dbReference>
<organism evidence="2 3">
    <name type="scientific">Limulus polyphemus</name>
    <name type="common">Atlantic horseshoe crab</name>
    <dbReference type="NCBI Taxonomy" id="6850"/>
    <lineage>
        <taxon>Eukaryota</taxon>
        <taxon>Metazoa</taxon>
        <taxon>Ecdysozoa</taxon>
        <taxon>Arthropoda</taxon>
        <taxon>Chelicerata</taxon>
        <taxon>Merostomata</taxon>
        <taxon>Xiphosura</taxon>
        <taxon>Limulidae</taxon>
        <taxon>Limulus</taxon>
    </lineage>
</organism>
<feature type="region of interest" description="Disordered" evidence="1">
    <location>
        <begin position="27"/>
        <end position="55"/>
    </location>
</feature>
<feature type="compositionally biased region" description="Basic and acidic residues" evidence="1">
    <location>
        <begin position="88"/>
        <end position="102"/>
    </location>
</feature>
<dbReference type="Pfam" id="PF06784">
    <property type="entry name" value="UPF0240"/>
    <property type="match status" value="1"/>
</dbReference>
<protein>
    <submittedName>
        <fullName evidence="3">Protein NDUFAF4 homolog</fullName>
    </submittedName>
</protein>
<dbReference type="Proteomes" id="UP000694941">
    <property type="component" value="Unplaced"/>
</dbReference>
<evidence type="ECO:0000313" key="3">
    <source>
        <dbReference type="RefSeq" id="XP_013778788.1"/>
    </source>
</evidence>
<name>A0ABM1BBQ6_LIMPO</name>
<accession>A0ABM1BBQ6</accession>
<proteinExistence type="predicted"/>
<feature type="region of interest" description="Disordered" evidence="1">
    <location>
        <begin position="76"/>
        <end position="113"/>
    </location>
</feature>
<dbReference type="RefSeq" id="XP_013778788.1">
    <property type="nucleotide sequence ID" value="XM_013923334.2"/>
</dbReference>
<keyword evidence="2" id="KW-1185">Reference proteome</keyword>
<reference evidence="3" key="1">
    <citation type="submission" date="2025-08" db="UniProtKB">
        <authorList>
            <consortium name="RefSeq"/>
        </authorList>
    </citation>
    <scope>IDENTIFICATION</scope>
    <source>
        <tissue evidence="3">Muscle</tissue>
    </source>
</reference>
<dbReference type="PANTHER" id="PTHR13338">
    <property type="entry name" value="UPF0240 PROTEIN"/>
    <property type="match status" value="1"/>
</dbReference>
<dbReference type="PANTHER" id="PTHR13338:SF4">
    <property type="entry name" value="NADH DEHYDROGENASE [UBIQUINONE] 1 ALPHA SUBCOMPLEX ASSEMBLY FACTOR 4"/>
    <property type="match status" value="1"/>
</dbReference>
<evidence type="ECO:0000256" key="1">
    <source>
        <dbReference type="SAM" id="MobiDB-lite"/>
    </source>
</evidence>
<dbReference type="GeneID" id="106463317"/>
<gene>
    <name evidence="3" type="primary">LOC106463317</name>
</gene>
<sequence>MGKPYSVFIRRPLQNFNVENRATKVLSDKKLRKAPKHPSSVPYVNSLGSDPKAEEHSVIQNDLVERLKSVKVVSQDPEGKVQENVQEVEEKRLLPQDRKPQDQPEYGFMEPTRIPPGKVKIRQALEFITNYNSDPQQWTVGIIAKEHNMNNTDVEHIVKYFKTFQLYIPQKALEKGQKQQNFLNFGINRLIPGRETTTSSNKTVS</sequence>